<evidence type="ECO:0000313" key="3">
    <source>
        <dbReference type="Proteomes" id="UP000054047"/>
    </source>
</evidence>
<gene>
    <name evidence="2" type="ORF">ANCDUO_11503</name>
</gene>
<proteinExistence type="predicted"/>
<feature type="region of interest" description="Disordered" evidence="1">
    <location>
        <begin position="39"/>
        <end position="70"/>
    </location>
</feature>
<protein>
    <submittedName>
        <fullName evidence="2">Uncharacterized protein</fullName>
    </submittedName>
</protein>
<name>A0A0C2D7Y9_9BILA</name>
<dbReference type="AlphaFoldDB" id="A0A0C2D7Y9"/>
<reference evidence="2 3" key="1">
    <citation type="submission" date="2013-12" db="EMBL/GenBank/DDBJ databases">
        <title>Draft genome of the parsitic nematode Ancylostoma duodenale.</title>
        <authorList>
            <person name="Mitreva M."/>
        </authorList>
    </citation>
    <scope>NUCLEOTIDE SEQUENCE [LARGE SCALE GENOMIC DNA]</scope>
    <source>
        <strain evidence="2 3">Zhejiang</strain>
    </source>
</reference>
<feature type="compositionally biased region" description="Polar residues" evidence="1">
    <location>
        <begin position="43"/>
        <end position="53"/>
    </location>
</feature>
<accession>A0A0C2D7Y9</accession>
<dbReference type="EMBL" id="KN733288">
    <property type="protein sequence ID" value="KIH58292.1"/>
    <property type="molecule type" value="Genomic_DNA"/>
</dbReference>
<sequence length="70" mass="7410">MSVAPGPPGPVGLNIVKMPTSPIPVSPLARTEHMEPAAPIVTRSPSPSSSNKLMASGRSLLRMLHRDEKQ</sequence>
<dbReference type="Proteomes" id="UP000054047">
    <property type="component" value="Unassembled WGS sequence"/>
</dbReference>
<organism evidence="2 3">
    <name type="scientific">Ancylostoma duodenale</name>
    <dbReference type="NCBI Taxonomy" id="51022"/>
    <lineage>
        <taxon>Eukaryota</taxon>
        <taxon>Metazoa</taxon>
        <taxon>Ecdysozoa</taxon>
        <taxon>Nematoda</taxon>
        <taxon>Chromadorea</taxon>
        <taxon>Rhabditida</taxon>
        <taxon>Rhabditina</taxon>
        <taxon>Rhabditomorpha</taxon>
        <taxon>Strongyloidea</taxon>
        <taxon>Ancylostomatidae</taxon>
        <taxon>Ancylostomatinae</taxon>
        <taxon>Ancylostoma</taxon>
    </lineage>
</organism>
<evidence type="ECO:0000313" key="2">
    <source>
        <dbReference type="EMBL" id="KIH58292.1"/>
    </source>
</evidence>
<keyword evidence="3" id="KW-1185">Reference proteome</keyword>
<evidence type="ECO:0000256" key="1">
    <source>
        <dbReference type="SAM" id="MobiDB-lite"/>
    </source>
</evidence>